<protein>
    <submittedName>
        <fullName evidence="1">Uncharacterized protein</fullName>
    </submittedName>
</protein>
<comment type="caution">
    <text evidence="1">The sequence shown here is derived from an EMBL/GenBank/DDBJ whole genome shotgun (WGS) entry which is preliminary data.</text>
</comment>
<gene>
    <name evidence="1" type="ORF">GCM10007140_11380</name>
</gene>
<organism evidence="1 2">
    <name type="scientific">Priestia taiwanensis</name>
    <dbReference type="NCBI Taxonomy" id="1347902"/>
    <lineage>
        <taxon>Bacteria</taxon>
        <taxon>Bacillati</taxon>
        <taxon>Bacillota</taxon>
        <taxon>Bacilli</taxon>
        <taxon>Bacillales</taxon>
        <taxon>Bacillaceae</taxon>
        <taxon>Priestia</taxon>
    </lineage>
</organism>
<dbReference type="Proteomes" id="UP000605259">
    <property type="component" value="Unassembled WGS sequence"/>
</dbReference>
<sequence>MACNFESFFVECKLFLSHIKYKNLICDKKTLIKMMWHFNNDSILINVEAYYIRYGCMNNCDTTDENTQF</sequence>
<dbReference type="EMBL" id="BMFK01000001">
    <property type="protein sequence ID" value="GGE62819.1"/>
    <property type="molecule type" value="Genomic_DNA"/>
</dbReference>
<dbReference type="AlphaFoldDB" id="A0A917AN98"/>
<accession>A0A917AN98</accession>
<evidence type="ECO:0000313" key="2">
    <source>
        <dbReference type="Proteomes" id="UP000605259"/>
    </source>
</evidence>
<reference evidence="1" key="2">
    <citation type="submission" date="2020-09" db="EMBL/GenBank/DDBJ databases">
        <authorList>
            <person name="Sun Q."/>
            <person name="Zhou Y."/>
        </authorList>
    </citation>
    <scope>NUCLEOTIDE SEQUENCE</scope>
    <source>
        <strain evidence="1">CGMCC 1.12698</strain>
    </source>
</reference>
<evidence type="ECO:0000313" key="1">
    <source>
        <dbReference type="EMBL" id="GGE62819.1"/>
    </source>
</evidence>
<reference evidence="1" key="1">
    <citation type="journal article" date="2014" name="Int. J. Syst. Evol. Microbiol.">
        <title>Complete genome sequence of Corynebacterium casei LMG S-19264T (=DSM 44701T), isolated from a smear-ripened cheese.</title>
        <authorList>
            <consortium name="US DOE Joint Genome Institute (JGI-PGF)"/>
            <person name="Walter F."/>
            <person name="Albersmeier A."/>
            <person name="Kalinowski J."/>
            <person name="Ruckert C."/>
        </authorList>
    </citation>
    <scope>NUCLEOTIDE SEQUENCE</scope>
    <source>
        <strain evidence="1">CGMCC 1.12698</strain>
    </source>
</reference>
<proteinExistence type="predicted"/>
<name>A0A917AN98_9BACI</name>
<keyword evidence="2" id="KW-1185">Reference proteome</keyword>